<accession>A0ABS2MT07</accession>
<evidence type="ECO:0000259" key="2">
    <source>
        <dbReference type="Pfam" id="PF12146"/>
    </source>
</evidence>
<dbReference type="GO" id="GO:0016787">
    <property type="term" value="F:hydrolase activity"/>
    <property type="evidence" value="ECO:0007669"/>
    <property type="project" value="UniProtKB-KW"/>
</dbReference>
<dbReference type="InterPro" id="IPR029058">
    <property type="entry name" value="AB_hydrolase_fold"/>
</dbReference>
<feature type="domain" description="Serine aminopeptidase S33" evidence="2">
    <location>
        <begin position="206"/>
        <end position="425"/>
    </location>
</feature>
<protein>
    <submittedName>
        <fullName evidence="4">Dienelactone hydrolase</fullName>
    </submittedName>
</protein>
<evidence type="ECO:0000313" key="5">
    <source>
        <dbReference type="Proteomes" id="UP000767854"/>
    </source>
</evidence>
<comment type="caution">
    <text evidence="4">The sequence shown here is derived from an EMBL/GenBank/DDBJ whole genome shotgun (WGS) entry which is preliminary data.</text>
</comment>
<evidence type="ECO:0000259" key="3">
    <source>
        <dbReference type="Pfam" id="PF13026"/>
    </source>
</evidence>
<name>A0ABS2MT07_9FIRM</name>
<organism evidence="4 5">
    <name type="scientific">Fusibacter tunisiensis</name>
    <dbReference type="NCBI Taxonomy" id="1008308"/>
    <lineage>
        <taxon>Bacteria</taxon>
        <taxon>Bacillati</taxon>
        <taxon>Bacillota</taxon>
        <taxon>Clostridia</taxon>
        <taxon>Eubacteriales</taxon>
        <taxon>Eubacteriales Family XII. Incertae Sedis</taxon>
        <taxon>Fusibacter</taxon>
    </lineage>
</organism>
<feature type="chain" id="PRO_5046306407" evidence="1">
    <location>
        <begin position="20"/>
        <end position="460"/>
    </location>
</feature>
<dbReference type="InterPro" id="IPR024981">
    <property type="entry name" value="DUF3887"/>
</dbReference>
<keyword evidence="5" id="KW-1185">Reference proteome</keyword>
<dbReference type="Gene3D" id="3.10.450.590">
    <property type="match status" value="1"/>
</dbReference>
<feature type="domain" description="DUF3887" evidence="3">
    <location>
        <begin position="47"/>
        <end position="134"/>
    </location>
</feature>
<reference evidence="4 5" key="1">
    <citation type="submission" date="2021-01" db="EMBL/GenBank/DDBJ databases">
        <title>Genomic Encyclopedia of Type Strains, Phase IV (KMG-IV): sequencing the most valuable type-strain genomes for metagenomic binning, comparative biology and taxonomic classification.</title>
        <authorList>
            <person name="Goeker M."/>
        </authorList>
    </citation>
    <scope>NUCLEOTIDE SEQUENCE [LARGE SCALE GENOMIC DNA]</scope>
    <source>
        <strain evidence="4 5">DSM 24436</strain>
    </source>
</reference>
<evidence type="ECO:0000256" key="1">
    <source>
        <dbReference type="SAM" id="SignalP"/>
    </source>
</evidence>
<keyword evidence="1" id="KW-0732">Signal</keyword>
<dbReference type="InterPro" id="IPR053145">
    <property type="entry name" value="AB_hydrolase_Est10"/>
</dbReference>
<evidence type="ECO:0000313" key="4">
    <source>
        <dbReference type="EMBL" id="MBM7562480.1"/>
    </source>
</evidence>
<dbReference type="PANTHER" id="PTHR43265:SF1">
    <property type="entry name" value="ESTERASE ESTD"/>
    <property type="match status" value="1"/>
</dbReference>
<dbReference type="RefSeq" id="WP_204664910.1">
    <property type="nucleotide sequence ID" value="NZ_JAFBDT010000019.1"/>
</dbReference>
<keyword evidence="4" id="KW-0378">Hydrolase</keyword>
<dbReference type="InterPro" id="IPR022742">
    <property type="entry name" value="Hydrolase_4"/>
</dbReference>
<dbReference type="Pfam" id="PF12146">
    <property type="entry name" value="Hydrolase_4"/>
    <property type="match status" value="1"/>
</dbReference>
<proteinExistence type="predicted"/>
<dbReference type="EMBL" id="JAFBDT010000019">
    <property type="protein sequence ID" value="MBM7562480.1"/>
    <property type="molecule type" value="Genomic_DNA"/>
</dbReference>
<dbReference type="Pfam" id="PF13026">
    <property type="entry name" value="DUF3887"/>
    <property type="match status" value="1"/>
</dbReference>
<dbReference type="SUPFAM" id="SSF53474">
    <property type="entry name" value="alpha/beta-Hydrolases"/>
    <property type="match status" value="1"/>
</dbReference>
<sequence>MKKIGIVLLMMVLILVACKSDDVKEPVVETSDPEIEDSVFIEKGIAFFDLYIEKDFEGAYEAGLDQTMKSAFKPDTMASVFAQIETTYGGYKERVGELLSNSQGFIVVSIGTHHTSKDLIYNVVFNESGEIAGFHFNEATTLDDFTNEPATESNDNGKAVLFGKAPYELEGTLLLPEGQGPFPAVILVHGSGPNDRDETIYQNKPFKDIAEGLVERGIAVLRYDKRTYTHASQLTDPEVMDNFTIYDETIDDAGYAVEYLKTIDQINVNRIVVLGHSLGGNQAPRIASQSDSVAGIVILGGNVSPLQKLMLDQYHYLAEIQGTDEASKKAIEAQMELVTDAISKIEAITSPDDFSAEELLGVPARYWMDLIHYNPTEIASDLDIPILILQGERDYQVPPSEFELWKSGLGDQASYGLYPDLNHLFMPGEGKSSPEEYAVPGHVSVEVIQDISDWINEKIK</sequence>
<dbReference type="PANTHER" id="PTHR43265">
    <property type="entry name" value="ESTERASE ESTD"/>
    <property type="match status" value="1"/>
</dbReference>
<feature type="signal peptide" evidence="1">
    <location>
        <begin position="1"/>
        <end position="19"/>
    </location>
</feature>
<dbReference type="Proteomes" id="UP000767854">
    <property type="component" value="Unassembled WGS sequence"/>
</dbReference>
<dbReference type="Gene3D" id="3.40.50.1820">
    <property type="entry name" value="alpha/beta hydrolase"/>
    <property type="match status" value="1"/>
</dbReference>
<dbReference type="PROSITE" id="PS51257">
    <property type="entry name" value="PROKAR_LIPOPROTEIN"/>
    <property type="match status" value="1"/>
</dbReference>
<gene>
    <name evidence="4" type="ORF">JOC49_002040</name>
</gene>